<feature type="transmembrane region" description="Helical" evidence="1">
    <location>
        <begin position="12"/>
        <end position="34"/>
    </location>
</feature>
<evidence type="ECO:0000313" key="2">
    <source>
        <dbReference type="EMBL" id="JAH74537.1"/>
    </source>
</evidence>
<dbReference type="EMBL" id="GBXM01034040">
    <property type="protein sequence ID" value="JAH74537.1"/>
    <property type="molecule type" value="Transcribed_RNA"/>
</dbReference>
<proteinExistence type="predicted"/>
<keyword evidence="1" id="KW-0812">Transmembrane</keyword>
<evidence type="ECO:0000256" key="1">
    <source>
        <dbReference type="SAM" id="Phobius"/>
    </source>
</evidence>
<dbReference type="AlphaFoldDB" id="A0A0E9V918"/>
<organism evidence="2">
    <name type="scientific">Anguilla anguilla</name>
    <name type="common">European freshwater eel</name>
    <name type="synonym">Muraena anguilla</name>
    <dbReference type="NCBI Taxonomy" id="7936"/>
    <lineage>
        <taxon>Eukaryota</taxon>
        <taxon>Metazoa</taxon>
        <taxon>Chordata</taxon>
        <taxon>Craniata</taxon>
        <taxon>Vertebrata</taxon>
        <taxon>Euteleostomi</taxon>
        <taxon>Actinopterygii</taxon>
        <taxon>Neopterygii</taxon>
        <taxon>Teleostei</taxon>
        <taxon>Anguilliformes</taxon>
        <taxon>Anguillidae</taxon>
        <taxon>Anguilla</taxon>
    </lineage>
</organism>
<keyword evidence="1" id="KW-0472">Membrane</keyword>
<reference evidence="2" key="2">
    <citation type="journal article" date="2015" name="Fish Shellfish Immunol.">
        <title>Early steps in the European eel (Anguilla anguilla)-Vibrio vulnificus interaction in the gills: Role of the RtxA13 toxin.</title>
        <authorList>
            <person name="Callol A."/>
            <person name="Pajuelo D."/>
            <person name="Ebbesson L."/>
            <person name="Teles M."/>
            <person name="MacKenzie S."/>
            <person name="Amaro C."/>
        </authorList>
    </citation>
    <scope>NUCLEOTIDE SEQUENCE</scope>
</reference>
<reference evidence="2" key="1">
    <citation type="submission" date="2014-11" db="EMBL/GenBank/DDBJ databases">
        <authorList>
            <person name="Amaro Gonzalez C."/>
        </authorList>
    </citation>
    <scope>NUCLEOTIDE SEQUENCE</scope>
</reference>
<name>A0A0E9V918_ANGAN</name>
<accession>A0A0E9V918</accession>
<sequence>MIFGSKNFIRNLDYWFFPGMLLVIFPWLSFRAVLPAQ</sequence>
<keyword evidence="1" id="KW-1133">Transmembrane helix</keyword>
<protein>
    <submittedName>
        <fullName evidence="2">Uncharacterized protein</fullName>
    </submittedName>
</protein>